<evidence type="ECO:0000313" key="2">
    <source>
        <dbReference type="EMBL" id="RLJ90984.1"/>
    </source>
</evidence>
<organism evidence="2 3">
    <name type="scientific">Planococcus citreus</name>
    <dbReference type="NCBI Taxonomy" id="1373"/>
    <lineage>
        <taxon>Bacteria</taxon>
        <taxon>Bacillati</taxon>
        <taxon>Bacillota</taxon>
        <taxon>Bacilli</taxon>
        <taxon>Bacillales</taxon>
        <taxon>Caryophanaceae</taxon>
        <taxon>Planococcus</taxon>
    </lineage>
</organism>
<name>A0A497YVP5_9BACL</name>
<dbReference type="Proteomes" id="UP000280791">
    <property type="component" value="Unassembled WGS sequence"/>
</dbReference>
<evidence type="ECO:0000313" key="3">
    <source>
        <dbReference type="Proteomes" id="UP000280791"/>
    </source>
</evidence>
<dbReference type="EMBL" id="RCCP01000001">
    <property type="protein sequence ID" value="RLJ90984.1"/>
    <property type="molecule type" value="Genomic_DNA"/>
</dbReference>
<comment type="caution">
    <text evidence="2">The sequence shown here is derived from an EMBL/GenBank/DDBJ whole genome shotgun (WGS) entry which is preliminary data.</text>
</comment>
<protein>
    <submittedName>
        <fullName evidence="2">Uncharacterized protein</fullName>
    </submittedName>
</protein>
<sequence>MSDQKNDDLQSSDPRRIGANRTSKEQDEKERVHEDLATRKDKRRTGDPAKPQERNFI</sequence>
<dbReference type="RefSeq" id="WP_158290779.1">
    <property type="nucleotide sequence ID" value="NZ_QBEW01000007.1"/>
</dbReference>
<proteinExistence type="predicted"/>
<accession>A0A497YVP5</accession>
<gene>
    <name evidence="2" type="ORF">DFR62_1142</name>
</gene>
<keyword evidence="3" id="KW-1185">Reference proteome</keyword>
<evidence type="ECO:0000256" key="1">
    <source>
        <dbReference type="SAM" id="MobiDB-lite"/>
    </source>
</evidence>
<feature type="region of interest" description="Disordered" evidence="1">
    <location>
        <begin position="1"/>
        <end position="57"/>
    </location>
</feature>
<dbReference type="AlphaFoldDB" id="A0A497YVP5"/>
<reference evidence="2 3" key="1">
    <citation type="submission" date="2018-10" db="EMBL/GenBank/DDBJ databases">
        <title>Genomic Encyclopedia of Type Strains, Phase IV (KMG-IV): sequencing the most valuable type-strain genomes for metagenomic binning, comparative biology and taxonomic classification.</title>
        <authorList>
            <person name="Goeker M."/>
        </authorList>
    </citation>
    <scope>NUCLEOTIDE SEQUENCE [LARGE SCALE GENOMIC DNA]</scope>
    <source>
        <strain evidence="2 3">DSM 20549</strain>
    </source>
</reference>